<comment type="caution">
    <text evidence="1">The sequence shown here is derived from an EMBL/GenBank/DDBJ whole genome shotgun (WGS) entry which is preliminary data.</text>
</comment>
<accession>A0A7C9NLJ7</accession>
<dbReference type="CDD" id="cd17242">
    <property type="entry name" value="MobM_relaxase"/>
    <property type="match status" value="1"/>
</dbReference>
<dbReference type="InterPro" id="IPR001668">
    <property type="entry name" value="Mob_Pre"/>
</dbReference>
<sequence length="277" mass="30186">MTKLKAWSSVATSGGHTWRTLPVPHADPERTHLNEDWRDVSTPTALRDAIEQRLALVTAATAKSPVLCVEYLITARAEAFKEHGGETDAPAYFRDALAFLEARHGAANIVAVNVQNDESAPHLVAYVVPLVERPARTVRKSVFSGGRDENGKLMRVTKEIRQPAEVALSADYYNGTPAKLAALQTAFAEQVAAKHGLVRGLELSAASHTTNKQHHEALARALAGHIGLTPEELARKGRLLSKESPKEQAARLSDLIRDHYTPTVARAATAGHDRRRQ</sequence>
<dbReference type="GO" id="GO:0006310">
    <property type="term" value="P:DNA recombination"/>
    <property type="evidence" value="ECO:0007669"/>
    <property type="project" value="InterPro"/>
</dbReference>
<dbReference type="Gene3D" id="3.30.930.30">
    <property type="match status" value="1"/>
</dbReference>
<evidence type="ECO:0000313" key="2">
    <source>
        <dbReference type="Proteomes" id="UP000480312"/>
    </source>
</evidence>
<reference evidence="1 2" key="1">
    <citation type="submission" date="2020-01" db="EMBL/GenBank/DDBJ databases">
        <title>Whole genome sequencing of Halomonas alkaliphila strain LS44.</title>
        <authorList>
            <person name="Kumar S."/>
            <person name="Paul D."/>
            <person name="Shouche Y."/>
            <person name="Suryavanshi M.V."/>
        </authorList>
    </citation>
    <scope>NUCLEOTIDE SEQUENCE [LARGE SCALE GENOMIC DNA]</scope>
    <source>
        <strain evidence="1 2">LS44</strain>
    </source>
</reference>
<proteinExistence type="predicted"/>
<name>A0A7C9NLJ7_9GAMM</name>
<dbReference type="OrthoDB" id="6655189at2"/>
<dbReference type="EMBL" id="JAAEHK010000002">
    <property type="protein sequence ID" value="NDL69349.1"/>
    <property type="molecule type" value="Genomic_DNA"/>
</dbReference>
<dbReference type="GO" id="GO:0003677">
    <property type="term" value="F:DNA binding"/>
    <property type="evidence" value="ECO:0007669"/>
    <property type="project" value="InterPro"/>
</dbReference>
<protein>
    <recommendedName>
        <fullName evidence="3">Plasmid recombination enzyme</fullName>
    </recommendedName>
</protein>
<dbReference type="Proteomes" id="UP000480312">
    <property type="component" value="Unassembled WGS sequence"/>
</dbReference>
<dbReference type="Pfam" id="PF01076">
    <property type="entry name" value="Mob_Pre"/>
    <property type="match status" value="1"/>
</dbReference>
<dbReference type="NCBIfam" id="NF041497">
    <property type="entry name" value="MobV"/>
    <property type="match status" value="1"/>
</dbReference>
<evidence type="ECO:0008006" key="3">
    <source>
        <dbReference type="Google" id="ProtNLM"/>
    </source>
</evidence>
<dbReference type="AlphaFoldDB" id="A0A7C9NLJ7"/>
<organism evidence="1 2">
    <name type="scientific">Vreelandella alkaliphila</name>
    <dbReference type="NCBI Taxonomy" id="272774"/>
    <lineage>
        <taxon>Bacteria</taxon>
        <taxon>Pseudomonadati</taxon>
        <taxon>Pseudomonadota</taxon>
        <taxon>Gammaproteobacteria</taxon>
        <taxon>Oceanospirillales</taxon>
        <taxon>Halomonadaceae</taxon>
        <taxon>Vreelandella</taxon>
    </lineage>
</organism>
<gene>
    <name evidence="1" type="ORF">GPL32_02345</name>
</gene>
<evidence type="ECO:0000313" key="1">
    <source>
        <dbReference type="EMBL" id="NDL69349.1"/>
    </source>
</evidence>